<organism evidence="1 2">
    <name type="scientific">Bythopirellula goksoeyrii</name>
    <dbReference type="NCBI Taxonomy" id="1400387"/>
    <lineage>
        <taxon>Bacteria</taxon>
        <taxon>Pseudomonadati</taxon>
        <taxon>Planctomycetota</taxon>
        <taxon>Planctomycetia</taxon>
        <taxon>Pirellulales</taxon>
        <taxon>Lacipirellulaceae</taxon>
        <taxon>Bythopirellula</taxon>
    </lineage>
</organism>
<accession>A0A5B9QM89</accession>
<dbReference type="Pfam" id="PF12686">
    <property type="entry name" value="DUF3800"/>
    <property type="match status" value="1"/>
</dbReference>
<evidence type="ECO:0008006" key="3">
    <source>
        <dbReference type="Google" id="ProtNLM"/>
    </source>
</evidence>
<evidence type="ECO:0000313" key="2">
    <source>
        <dbReference type="Proteomes" id="UP000323917"/>
    </source>
</evidence>
<name>A0A5B9QM89_9BACT</name>
<protein>
    <recommendedName>
        <fullName evidence="3">DUF3800 domain-containing protein</fullName>
    </recommendedName>
</protein>
<keyword evidence="2" id="KW-1185">Reference proteome</keyword>
<reference evidence="1 2" key="1">
    <citation type="submission" date="2019-08" db="EMBL/GenBank/DDBJ databases">
        <title>Deep-cultivation of Planctomycetes and their phenomic and genomic characterization uncovers novel biology.</title>
        <authorList>
            <person name="Wiegand S."/>
            <person name="Jogler M."/>
            <person name="Boedeker C."/>
            <person name="Pinto D."/>
            <person name="Vollmers J."/>
            <person name="Rivas-Marin E."/>
            <person name="Kohn T."/>
            <person name="Peeters S.H."/>
            <person name="Heuer A."/>
            <person name="Rast P."/>
            <person name="Oberbeckmann S."/>
            <person name="Bunk B."/>
            <person name="Jeske O."/>
            <person name="Meyerdierks A."/>
            <person name="Storesund J.E."/>
            <person name="Kallscheuer N."/>
            <person name="Luecker S."/>
            <person name="Lage O.M."/>
            <person name="Pohl T."/>
            <person name="Merkel B.J."/>
            <person name="Hornburger P."/>
            <person name="Mueller R.-W."/>
            <person name="Bruemmer F."/>
            <person name="Labrenz M."/>
            <person name="Spormann A.M."/>
            <person name="Op den Camp H."/>
            <person name="Overmann J."/>
            <person name="Amann R."/>
            <person name="Jetten M.S.M."/>
            <person name="Mascher T."/>
            <person name="Medema M.H."/>
            <person name="Devos D.P."/>
            <person name="Kaster A.-K."/>
            <person name="Ovreas L."/>
            <person name="Rohde M."/>
            <person name="Galperin M.Y."/>
            <person name="Jogler C."/>
        </authorList>
    </citation>
    <scope>NUCLEOTIDE SEQUENCE [LARGE SCALE GENOMIC DNA]</scope>
    <source>
        <strain evidence="1 2">Pr1d</strain>
    </source>
</reference>
<dbReference type="EMBL" id="CP042913">
    <property type="protein sequence ID" value="QEG35123.1"/>
    <property type="molecule type" value="Genomic_DNA"/>
</dbReference>
<dbReference type="InterPro" id="IPR024524">
    <property type="entry name" value="DUF3800"/>
</dbReference>
<sequence>MLVALQKIFMQKQTFNIYCDESCHLESDGACAMVLGAIWCPLREASMIASEIREIKVKHDLPPWFEIKWTKVTPSKVDFYLSLIDYFFQQGNLHFRALVADKTNLRHGDFGQDHDQWYYKMYFDMLKVLFSPSSRYHIYIDIKDSRGGPKVRKLKEVLGNANYDFCRDIIERVQIVRSHEIEQLQLADLLVGCVGYANRKLETSEAKLAILEQVRRKSGYDLMRPTLLREQKVNIFHWCGKEV</sequence>
<dbReference type="AlphaFoldDB" id="A0A5B9QM89"/>
<dbReference type="Proteomes" id="UP000323917">
    <property type="component" value="Chromosome"/>
</dbReference>
<proteinExistence type="predicted"/>
<dbReference type="KEGG" id="bgok:Pr1d_24140"/>
<evidence type="ECO:0000313" key="1">
    <source>
        <dbReference type="EMBL" id="QEG35123.1"/>
    </source>
</evidence>
<gene>
    <name evidence="1" type="ORF">Pr1d_24140</name>
</gene>